<reference evidence="2" key="1">
    <citation type="journal article" date="2019" name="Int. J. Syst. Evol. Microbiol.">
        <title>The Global Catalogue of Microorganisms (GCM) 10K type strain sequencing project: providing services to taxonomists for standard genome sequencing and annotation.</title>
        <authorList>
            <consortium name="The Broad Institute Genomics Platform"/>
            <consortium name="The Broad Institute Genome Sequencing Center for Infectious Disease"/>
            <person name="Wu L."/>
            <person name="Ma J."/>
        </authorList>
    </citation>
    <scope>NUCLEOTIDE SEQUENCE [LARGE SCALE GENOMIC DNA]</scope>
    <source>
        <strain evidence="2">CGMCC 4.7319</strain>
    </source>
</reference>
<dbReference type="Gene3D" id="3.40.50.150">
    <property type="entry name" value="Vaccinia Virus protein VP39"/>
    <property type="match status" value="1"/>
</dbReference>
<organism evidence="1 2">
    <name type="scientific">Lentzea pudingi</name>
    <dbReference type="NCBI Taxonomy" id="1789439"/>
    <lineage>
        <taxon>Bacteria</taxon>
        <taxon>Bacillati</taxon>
        <taxon>Actinomycetota</taxon>
        <taxon>Actinomycetes</taxon>
        <taxon>Pseudonocardiales</taxon>
        <taxon>Pseudonocardiaceae</taxon>
        <taxon>Lentzea</taxon>
    </lineage>
</organism>
<dbReference type="SUPFAM" id="SSF53335">
    <property type="entry name" value="S-adenosyl-L-methionine-dependent methyltransferases"/>
    <property type="match status" value="1"/>
</dbReference>
<evidence type="ECO:0008006" key="3">
    <source>
        <dbReference type="Google" id="ProtNLM"/>
    </source>
</evidence>
<accession>A0ABQ2HY93</accession>
<sequence>MLAARLGGRGHQIAIEADSGMLSFFRRHQPDAAAHHADAADIQSVLEAEGRGPADVVISCLPWTLFTHAKQQLLLERVTDAIAPDGVFTTFTYLQGLALPTVDDQAKLPVGEYVQEAEQDRLRPC</sequence>
<dbReference type="Proteomes" id="UP000597656">
    <property type="component" value="Unassembled WGS sequence"/>
</dbReference>
<dbReference type="RefSeq" id="WP_189155757.1">
    <property type="nucleotide sequence ID" value="NZ_BMNC01000004.1"/>
</dbReference>
<dbReference type="EMBL" id="BMNC01000004">
    <property type="protein sequence ID" value="GGM94257.1"/>
    <property type="molecule type" value="Genomic_DNA"/>
</dbReference>
<comment type="caution">
    <text evidence="1">The sequence shown here is derived from an EMBL/GenBank/DDBJ whole genome shotgun (WGS) entry which is preliminary data.</text>
</comment>
<name>A0ABQ2HY93_9PSEU</name>
<evidence type="ECO:0000313" key="2">
    <source>
        <dbReference type="Proteomes" id="UP000597656"/>
    </source>
</evidence>
<keyword evidence="2" id="KW-1185">Reference proteome</keyword>
<dbReference type="InterPro" id="IPR029063">
    <property type="entry name" value="SAM-dependent_MTases_sf"/>
</dbReference>
<gene>
    <name evidence="1" type="ORF">GCM10011609_34680</name>
</gene>
<proteinExistence type="predicted"/>
<evidence type="ECO:0000313" key="1">
    <source>
        <dbReference type="EMBL" id="GGM94257.1"/>
    </source>
</evidence>
<protein>
    <recommendedName>
        <fullName evidence="3">Methyltransferase domain-containing protein</fullName>
    </recommendedName>
</protein>